<dbReference type="Gene3D" id="1.20.1420.30">
    <property type="entry name" value="NCX, central ion-binding region"/>
    <property type="match status" value="1"/>
</dbReference>
<dbReference type="EMBL" id="JAIQCV010000008">
    <property type="protein sequence ID" value="KAH1072045.1"/>
    <property type="molecule type" value="Genomic_DNA"/>
</dbReference>
<dbReference type="GO" id="GO:0006813">
    <property type="term" value="P:potassium ion transport"/>
    <property type="evidence" value="ECO:0007669"/>
    <property type="project" value="UniProtKB-KW"/>
</dbReference>
<evidence type="ECO:0000313" key="14">
    <source>
        <dbReference type="EMBL" id="KAH1072045.1"/>
    </source>
</evidence>
<keyword evidence="7 12" id="KW-1133">Transmembrane helix</keyword>
<evidence type="ECO:0000259" key="13">
    <source>
        <dbReference type="Pfam" id="PF01699"/>
    </source>
</evidence>
<feature type="transmembrane region" description="Helical" evidence="12">
    <location>
        <begin position="37"/>
        <end position="55"/>
    </location>
</feature>
<dbReference type="PANTHER" id="PTHR12266:SF0">
    <property type="entry name" value="MITOCHONDRIAL SODIUM_CALCIUM EXCHANGER PROTEIN"/>
    <property type="match status" value="1"/>
</dbReference>
<keyword evidence="9 12" id="KW-0472">Membrane</keyword>
<evidence type="ECO:0000256" key="6">
    <source>
        <dbReference type="ARBA" id="ARBA00022958"/>
    </source>
</evidence>
<keyword evidence="4" id="KW-0633">Potassium transport</keyword>
<evidence type="ECO:0000313" key="15">
    <source>
        <dbReference type="Proteomes" id="UP000828251"/>
    </source>
</evidence>
<comment type="caution">
    <text evidence="14">The sequence shown here is derived from an EMBL/GenBank/DDBJ whole genome shotgun (WGS) entry which is preliminary data.</text>
</comment>
<dbReference type="GO" id="GO:0015297">
    <property type="term" value="F:antiporter activity"/>
    <property type="evidence" value="ECO:0007669"/>
    <property type="project" value="UniProtKB-KW"/>
</dbReference>
<dbReference type="GO" id="GO:0006814">
    <property type="term" value="P:sodium ion transport"/>
    <property type="evidence" value="ECO:0007669"/>
    <property type="project" value="UniProtKB-KW"/>
</dbReference>
<dbReference type="InterPro" id="IPR051359">
    <property type="entry name" value="CaCA_antiporter"/>
</dbReference>
<feature type="domain" description="Sodium/calcium exchanger membrane region" evidence="13">
    <location>
        <begin position="44"/>
        <end position="105"/>
    </location>
</feature>
<dbReference type="OrthoDB" id="1731022at2759"/>
<keyword evidence="8" id="KW-0915">Sodium</keyword>
<keyword evidence="10" id="KW-0406">Ion transport</keyword>
<evidence type="ECO:0000256" key="4">
    <source>
        <dbReference type="ARBA" id="ARBA00022538"/>
    </source>
</evidence>
<keyword evidence="2" id="KW-0813">Transport</keyword>
<evidence type="ECO:0000256" key="12">
    <source>
        <dbReference type="SAM" id="Phobius"/>
    </source>
</evidence>
<evidence type="ECO:0000256" key="10">
    <source>
        <dbReference type="ARBA" id="ARBA00023201"/>
    </source>
</evidence>
<dbReference type="GO" id="GO:0016020">
    <property type="term" value="C:membrane"/>
    <property type="evidence" value="ECO:0007669"/>
    <property type="project" value="UniProtKB-SubCell"/>
</dbReference>
<reference evidence="14 15" key="1">
    <citation type="journal article" date="2021" name="Plant Biotechnol. J.">
        <title>Multi-omics assisted identification of the key and species-specific regulatory components of drought-tolerant mechanisms in Gossypium stocksii.</title>
        <authorList>
            <person name="Yu D."/>
            <person name="Ke L."/>
            <person name="Zhang D."/>
            <person name="Wu Y."/>
            <person name="Sun Y."/>
            <person name="Mei J."/>
            <person name="Sun J."/>
            <person name="Sun Y."/>
        </authorList>
    </citation>
    <scope>NUCLEOTIDE SEQUENCE [LARGE SCALE GENOMIC DNA]</scope>
    <source>
        <strain evidence="15">cv. E1</strain>
        <tissue evidence="14">Leaf</tissue>
    </source>
</reference>
<evidence type="ECO:0000256" key="11">
    <source>
        <dbReference type="ARBA" id="ARBA00038187"/>
    </source>
</evidence>
<dbReference type="PANTHER" id="PTHR12266">
    <property type="entry name" value="NA+/CA2+ K+ INDEPENDENT EXCHANGER"/>
    <property type="match status" value="1"/>
</dbReference>
<organism evidence="14 15">
    <name type="scientific">Gossypium stocksii</name>
    <dbReference type="NCBI Taxonomy" id="47602"/>
    <lineage>
        <taxon>Eukaryota</taxon>
        <taxon>Viridiplantae</taxon>
        <taxon>Streptophyta</taxon>
        <taxon>Embryophyta</taxon>
        <taxon>Tracheophyta</taxon>
        <taxon>Spermatophyta</taxon>
        <taxon>Magnoliopsida</taxon>
        <taxon>eudicotyledons</taxon>
        <taxon>Gunneridae</taxon>
        <taxon>Pentapetalae</taxon>
        <taxon>rosids</taxon>
        <taxon>malvids</taxon>
        <taxon>Malvales</taxon>
        <taxon>Malvaceae</taxon>
        <taxon>Malvoideae</taxon>
        <taxon>Gossypium</taxon>
    </lineage>
</organism>
<dbReference type="Proteomes" id="UP000828251">
    <property type="component" value="Unassembled WGS sequence"/>
</dbReference>
<evidence type="ECO:0000256" key="5">
    <source>
        <dbReference type="ARBA" id="ARBA00022692"/>
    </source>
</evidence>
<comment type="subcellular location">
    <subcellularLocation>
        <location evidence="1">Membrane</location>
        <topology evidence="1">Multi-pass membrane protein</topology>
    </subcellularLocation>
</comment>
<keyword evidence="10" id="KW-0739">Sodium transport</keyword>
<keyword evidence="3" id="KW-0050">Antiport</keyword>
<dbReference type="GO" id="GO:0008324">
    <property type="term" value="F:monoatomic cation transmembrane transporter activity"/>
    <property type="evidence" value="ECO:0007669"/>
    <property type="project" value="TreeGrafter"/>
</dbReference>
<dbReference type="Pfam" id="PF01699">
    <property type="entry name" value="Na_Ca_ex"/>
    <property type="match status" value="1"/>
</dbReference>
<keyword evidence="15" id="KW-1185">Reference proteome</keyword>
<gene>
    <name evidence="14" type="ORF">J1N35_024373</name>
</gene>
<evidence type="ECO:0000256" key="1">
    <source>
        <dbReference type="ARBA" id="ARBA00004141"/>
    </source>
</evidence>
<dbReference type="InterPro" id="IPR044880">
    <property type="entry name" value="NCX_ion-bd_dom_sf"/>
</dbReference>
<sequence>MGFANPFEFLKAHPQCSSDGFLDYIKFFYCGCKGFRIVGYVVLGVWLAALFYLLGNTVVNYFCCSLEKLSHLLRLPPTIVGVSLLPLGNGAPDVFANIAAFFGDKYR</sequence>
<evidence type="ECO:0000256" key="7">
    <source>
        <dbReference type="ARBA" id="ARBA00022989"/>
    </source>
</evidence>
<dbReference type="AlphaFoldDB" id="A0A9D3ZV91"/>
<proteinExistence type="inferred from homology"/>
<evidence type="ECO:0000256" key="3">
    <source>
        <dbReference type="ARBA" id="ARBA00022449"/>
    </source>
</evidence>
<keyword evidence="5 12" id="KW-0812">Transmembrane</keyword>
<name>A0A9D3ZV91_9ROSI</name>
<dbReference type="InterPro" id="IPR004837">
    <property type="entry name" value="NaCa_Exmemb"/>
</dbReference>
<evidence type="ECO:0000256" key="8">
    <source>
        <dbReference type="ARBA" id="ARBA00023053"/>
    </source>
</evidence>
<keyword evidence="6" id="KW-0630">Potassium</keyword>
<accession>A0A9D3ZV91</accession>
<evidence type="ECO:0000256" key="9">
    <source>
        <dbReference type="ARBA" id="ARBA00023136"/>
    </source>
</evidence>
<comment type="similarity">
    <text evidence="11">Belongs to the Ca(2+):cation antiporter (CaCA) (TC 2.A.19) family. Cation/calcium exchanger (CCX) subfamily.</text>
</comment>
<evidence type="ECO:0000256" key="2">
    <source>
        <dbReference type="ARBA" id="ARBA00022448"/>
    </source>
</evidence>
<protein>
    <recommendedName>
        <fullName evidence="13">Sodium/calcium exchanger membrane region domain-containing protein</fullName>
    </recommendedName>
</protein>